<evidence type="ECO:0000313" key="3">
    <source>
        <dbReference type="Proteomes" id="UP000093779"/>
    </source>
</evidence>
<dbReference type="RefSeq" id="WP_064898538.1">
    <property type="nucleotide sequence ID" value="NZ_JBEUKP010000004.1"/>
</dbReference>
<protein>
    <submittedName>
        <fullName evidence="2">Uncharacterized protein</fullName>
    </submittedName>
</protein>
<evidence type="ECO:0000313" key="2">
    <source>
        <dbReference type="EMBL" id="OBF15049.1"/>
    </source>
</evidence>
<sequence>MSNTIAARGSVWITAYTLVDNDEIKIDWPDEPSESEWRSRGRSGLKDRGWRRPVVALTQPDWNQTGLPREPVITDEIGEVCRLTDYLHQLMGELHWDHTSHVFEPEVAGPITDAPRIQVLVPALPGDGGGEPRWSYYPGLRDQGDQGVGGTQA</sequence>
<comment type="caution">
    <text evidence="2">The sequence shown here is derived from an EMBL/GenBank/DDBJ whole genome shotgun (WGS) entry which is preliminary data.</text>
</comment>
<reference evidence="2 3" key="1">
    <citation type="submission" date="2016-06" db="EMBL/GenBank/DDBJ databases">
        <authorList>
            <person name="Kjaerup R.B."/>
            <person name="Dalgaard T.S."/>
            <person name="Juul-Madsen H.R."/>
        </authorList>
    </citation>
    <scope>NUCLEOTIDE SEQUENCE [LARGE SCALE GENOMIC DNA]</scope>
    <source>
        <strain evidence="2 3">ACS1953</strain>
    </source>
</reference>
<name>A0A1A2V2Y1_9MYCO</name>
<dbReference type="EMBL" id="LZHX01000083">
    <property type="protein sequence ID" value="OBF15049.1"/>
    <property type="molecule type" value="Genomic_DNA"/>
</dbReference>
<dbReference type="AlphaFoldDB" id="A0A1A2V2Y1"/>
<dbReference type="Proteomes" id="UP000093779">
    <property type="component" value="Unassembled WGS sequence"/>
</dbReference>
<accession>A0A1A2V2Y1</accession>
<evidence type="ECO:0000256" key="1">
    <source>
        <dbReference type="SAM" id="MobiDB-lite"/>
    </source>
</evidence>
<gene>
    <name evidence="2" type="ORF">A5726_22995</name>
</gene>
<feature type="region of interest" description="Disordered" evidence="1">
    <location>
        <begin position="125"/>
        <end position="153"/>
    </location>
</feature>
<proteinExistence type="predicted"/>
<organism evidence="2 3">
    <name type="scientific">Mycolicibacterium conceptionense</name>
    <dbReference type="NCBI Taxonomy" id="451644"/>
    <lineage>
        <taxon>Bacteria</taxon>
        <taxon>Bacillati</taxon>
        <taxon>Actinomycetota</taxon>
        <taxon>Actinomycetes</taxon>
        <taxon>Mycobacteriales</taxon>
        <taxon>Mycobacteriaceae</taxon>
        <taxon>Mycolicibacterium</taxon>
    </lineage>
</organism>